<protein>
    <submittedName>
        <fullName evidence="1">Uncharacterized protein</fullName>
    </submittedName>
</protein>
<sequence length="33" mass="4118">MIYEILEIHPYNFSYKLMTYDQFVEWKEGQETA</sequence>
<name>A0A3B0UW40_9ZZZZ</name>
<accession>A0A3B0UW40</accession>
<proteinExistence type="predicted"/>
<dbReference type="AlphaFoldDB" id="A0A3B0UW40"/>
<gene>
    <name evidence="1" type="ORF">MNBD_BACTEROID06-1366</name>
</gene>
<dbReference type="EMBL" id="UOES01000460">
    <property type="protein sequence ID" value="VAW28819.1"/>
    <property type="molecule type" value="Genomic_DNA"/>
</dbReference>
<evidence type="ECO:0000313" key="1">
    <source>
        <dbReference type="EMBL" id="VAW28819.1"/>
    </source>
</evidence>
<organism evidence="1">
    <name type="scientific">hydrothermal vent metagenome</name>
    <dbReference type="NCBI Taxonomy" id="652676"/>
    <lineage>
        <taxon>unclassified sequences</taxon>
        <taxon>metagenomes</taxon>
        <taxon>ecological metagenomes</taxon>
    </lineage>
</organism>
<reference evidence="1" key="1">
    <citation type="submission" date="2018-06" db="EMBL/GenBank/DDBJ databases">
        <authorList>
            <person name="Zhirakovskaya E."/>
        </authorList>
    </citation>
    <scope>NUCLEOTIDE SEQUENCE</scope>
</reference>